<dbReference type="AlphaFoldDB" id="A0A9D4K7M3"/>
<reference evidence="2" key="2">
    <citation type="submission" date="2020-11" db="EMBL/GenBank/DDBJ databases">
        <authorList>
            <person name="McCartney M.A."/>
            <person name="Auch B."/>
            <person name="Kono T."/>
            <person name="Mallez S."/>
            <person name="Becker A."/>
            <person name="Gohl D.M."/>
            <person name="Silverstein K.A.T."/>
            <person name="Koren S."/>
            <person name="Bechman K.B."/>
            <person name="Herman A."/>
            <person name="Abrahante J.E."/>
            <person name="Garbe J."/>
        </authorList>
    </citation>
    <scope>NUCLEOTIDE SEQUENCE</scope>
    <source>
        <strain evidence="2">Duluth1</strain>
        <tissue evidence="2">Whole animal</tissue>
    </source>
</reference>
<gene>
    <name evidence="2" type="ORF">DPMN_107952</name>
</gene>
<feature type="compositionally biased region" description="Low complexity" evidence="1">
    <location>
        <begin position="262"/>
        <end position="271"/>
    </location>
</feature>
<feature type="compositionally biased region" description="Polar residues" evidence="1">
    <location>
        <begin position="18"/>
        <end position="31"/>
    </location>
</feature>
<accession>A0A9D4K7M3</accession>
<protein>
    <submittedName>
        <fullName evidence="2">Uncharacterized protein</fullName>
    </submittedName>
</protein>
<sequence length="281" mass="30852">MAKAPASLNKTVGDRTQHSSATPTSQITSQRRVSEGDVIELSDLSSLDLNQGQVQSPASGMLMSALSDRELAQAKKYVYVEEEHYDSDTGHMEQLKDMPVAYTVSVDERQLDALLDPVMGESALANVKNGSEHYRKHAKSLDTSVIGKKLMEKKKKPPTPMAFSGDPDLKPKSGEPPAQVLMRLTKPAQLSKDTKYSRLSLDIDHKSWNWRKELAERHAEPDSAIFGSPPSELTTMPSPSKSQHTAKSSRKQSLDCAHLNKSNSSLSLMDTSDSDDGEIMV</sequence>
<reference evidence="2" key="1">
    <citation type="journal article" date="2019" name="bioRxiv">
        <title>The Genome of the Zebra Mussel, Dreissena polymorpha: A Resource for Invasive Species Research.</title>
        <authorList>
            <person name="McCartney M.A."/>
            <person name="Auch B."/>
            <person name="Kono T."/>
            <person name="Mallez S."/>
            <person name="Zhang Y."/>
            <person name="Obille A."/>
            <person name="Becker A."/>
            <person name="Abrahante J.E."/>
            <person name="Garbe J."/>
            <person name="Badalamenti J.P."/>
            <person name="Herman A."/>
            <person name="Mangelson H."/>
            <person name="Liachko I."/>
            <person name="Sullivan S."/>
            <person name="Sone E.D."/>
            <person name="Koren S."/>
            <person name="Silverstein K.A.T."/>
            <person name="Beckman K.B."/>
            <person name="Gohl D.M."/>
        </authorList>
    </citation>
    <scope>NUCLEOTIDE SEQUENCE</scope>
    <source>
        <strain evidence="2">Duluth1</strain>
        <tissue evidence="2">Whole animal</tissue>
    </source>
</reference>
<feature type="region of interest" description="Disordered" evidence="1">
    <location>
        <begin position="218"/>
        <end position="281"/>
    </location>
</feature>
<evidence type="ECO:0000313" key="2">
    <source>
        <dbReference type="EMBL" id="KAH3834620.1"/>
    </source>
</evidence>
<keyword evidence="3" id="KW-1185">Reference proteome</keyword>
<name>A0A9D4K7M3_DREPO</name>
<feature type="region of interest" description="Disordered" evidence="1">
    <location>
        <begin position="1"/>
        <end position="34"/>
    </location>
</feature>
<evidence type="ECO:0000313" key="3">
    <source>
        <dbReference type="Proteomes" id="UP000828390"/>
    </source>
</evidence>
<dbReference type="EMBL" id="JAIWYP010000004">
    <property type="protein sequence ID" value="KAH3834620.1"/>
    <property type="molecule type" value="Genomic_DNA"/>
</dbReference>
<evidence type="ECO:0000256" key="1">
    <source>
        <dbReference type="SAM" id="MobiDB-lite"/>
    </source>
</evidence>
<comment type="caution">
    <text evidence="2">The sequence shown here is derived from an EMBL/GenBank/DDBJ whole genome shotgun (WGS) entry which is preliminary data.</text>
</comment>
<feature type="compositionally biased region" description="Acidic residues" evidence="1">
    <location>
        <begin position="272"/>
        <end position="281"/>
    </location>
</feature>
<feature type="region of interest" description="Disordered" evidence="1">
    <location>
        <begin position="152"/>
        <end position="176"/>
    </location>
</feature>
<feature type="compositionally biased region" description="Polar residues" evidence="1">
    <location>
        <begin position="231"/>
        <end position="246"/>
    </location>
</feature>
<organism evidence="2 3">
    <name type="scientific">Dreissena polymorpha</name>
    <name type="common">Zebra mussel</name>
    <name type="synonym">Mytilus polymorpha</name>
    <dbReference type="NCBI Taxonomy" id="45954"/>
    <lineage>
        <taxon>Eukaryota</taxon>
        <taxon>Metazoa</taxon>
        <taxon>Spiralia</taxon>
        <taxon>Lophotrochozoa</taxon>
        <taxon>Mollusca</taxon>
        <taxon>Bivalvia</taxon>
        <taxon>Autobranchia</taxon>
        <taxon>Heteroconchia</taxon>
        <taxon>Euheterodonta</taxon>
        <taxon>Imparidentia</taxon>
        <taxon>Neoheterodontei</taxon>
        <taxon>Myida</taxon>
        <taxon>Dreissenoidea</taxon>
        <taxon>Dreissenidae</taxon>
        <taxon>Dreissena</taxon>
    </lineage>
</organism>
<proteinExistence type="predicted"/>
<dbReference type="Proteomes" id="UP000828390">
    <property type="component" value="Unassembled WGS sequence"/>
</dbReference>